<evidence type="ECO:0000313" key="2">
    <source>
        <dbReference type="EMBL" id="NMH66824.1"/>
    </source>
</evidence>
<dbReference type="AlphaFoldDB" id="A0A972G420"/>
<dbReference type="EMBL" id="JAAXYH010000017">
    <property type="protein sequence ID" value="NMH66824.1"/>
    <property type="molecule type" value="Genomic_DNA"/>
</dbReference>
<evidence type="ECO:0000256" key="1">
    <source>
        <dbReference type="SAM" id="Phobius"/>
    </source>
</evidence>
<protein>
    <submittedName>
        <fullName evidence="2">Uncharacterized protein</fullName>
    </submittedName>
</protein>
<keyword evidence="3" id="KW-1185">Reference proteome</keyword>
<reference evidence="2" key="1">
    <citation type="submission" date="2020-04" db="EMBL/GenBank/DDBJ databases">
        <title>Description of Shewanella salipaludis sp. nov., isolated from a salt marsh.</title>
        <authorList>
            <person name="Park S."/>
            <person name="Yoon J.-H."/>
        </authorList>
    </citation>
    <scope>NUCLEOTIDE SEQUENCE</scope>
    <source>
        <strain evidence="2">SHSM-M6</strain>
    </source>
</reference>
<proteinExistence type="predicted"/>
<keyword evidence="1" id="KW-0812">Transmembrane</keyword>
<dbReference type="Proteomes" id="UP000737113">
    <property type="component" value="Unassembled WGS sequence"/>
</dbReference>
<keyword evidence="1" id="KW-0472">Membrane</keyword>
<sequence length="315" mass="35609">MKKAIIITLLILVMNPGYVHAKAGLLSFGGEEIVEVVKLPNDERFQIPEGQYVDIGYIYKSVAVLFVPIWNYDGRLVGITGQEDTYLNLSPEEITDIVSEAGMKLPEKPYLDFWHRIGGKIVFLIALLAFGFNAMNKIKKKASFLSSLPTGRERLRDILTSSQEFTELDPATLNIEGKTDVEGLYFIGVKNYFNSFISVSVFDMNKVSVEQIQSNNDDLFERLLVLRKMVSSKARSSIHYIYFTFDKSPNNDDIALLKSLKKRKIRNATNVIPGIIDFEKMEIDTAASTVPSKKILENCFIQAKQEELLVTEAKM</sequence>
<comment type="caution">
    <text evidence="2">The sequence shown here is derived from an EMBL/GenBank/DDBJ whole genome shotgun (WGS) entry which is preliminary data.</text>
</comment>
<accession>A0A972G420</accession>
<feature type="transmembrane region" description="Helical" evidence="1">
    <location>
        <begin position="113"/>
        <end position="132"/>
    </location>
</feature>
<keyword evidence="1" id="KW-1133">Transmembrane helix</keyword>
<dbReference type="RefSeq" id="WP_169565553.1">
    <property type="nucleotide sequence ID" value="NZ_JAAXYH010000017.1"/>
</dbReference>
<evidence type="ECO:0000313" key="3">
    <source>
        <dbReference type="Proteomes" id="UP000737113"/>
    </source>
</evidence>
<gene>
    <name evidence="2" type="ORF">HC757_16825</name>
</gene>
<name>A0A972G420_9GAMM</name>
<organism evidence="2 3">
    <name type="scientific">Shewanella salipaludis</name>
    <dbReference type="NCBI Taxonomy" id="2723052"/>
    <lineage>
        <taxon>Bacteria</taxon>
        <taxon>Pseudomonadati</taxon>
        <taxon>Pseudomonadota</taxon>
        <taxon>Gammaproteobacteria</taxon>
        <taxon>Alteromonadales</taxon>
        <taxon>Shewanellaceae</taxon>
        <taxon>Shewanella</taxon>
    </lineage>
</organism>